<evidence type="ECO:0000256" key="7">
    <source>
        <dbReference type="ARBA" id="ARBA00022842"/>
    </source>
</evidence>
<keyword evidence="5 9" id="KW-0255">Endonuclease</keyword>
<evidence type="ECO:0000256" key="5">
    <source>
        <dbReference type="ARBA" id="ARBA00022759"/>
    </source>
</evidence>
<dbReference type="PANTHER" id="PTHR34405:SF3">
    <property type="entry name" value="CRISPR-ASSOCIATED ENDORIBONUCLEASE CAS2 3"/>
    <property type="match status" value="1"/>
</dbReference>
<evidence type="ECO:0000256" key="9">
    <source>
        <dbReference type="HAMAP-Rule" id="MF_01471"/>
    </source>
</evidence>
<dbReference type="InterPro" id="IPR019199">
    <property type="entry name" value="Virulence_VapD/CRISPR_Cas2"/>
</dbReference>
<keyword evidence="3 9" id="KW-0540">Nuclease</keyword>
<protein>
    <recommendedName>
        <fullName evidence="9">CRISPR-associated endoribonuclease Cas2</fullName>
        <ecNumber evidence="9">3.1.-.-</ecNumber>
    </recommendedName>
</protein>
<organism evidence="10 11">
    <name type="scientific">Neisseria dumasiana</name>
    <dbReference type="NCBI Taxonomy" id="1931275"/>
    <lineage>
        <taxon>Bacteria</taxon>
        <taxon>Pseudomonadati</taxon>
        <taxon>Pseudomonadota</taxon>
        <taxon>Betaproteobacteria</taxon>
        <taxon>Neisseriales</taxon>
        <taxon>Neisseriaceae</taxon>
        <taxon>Neisseria</taxon>
    </lineage>
</organism>
<keyword evidence="11" id="KW-1185">Reference proteome</keyword>
<dbReference type="SUPFAM" id="SSF143430">
    <property type="entry name" value="TTP0101/SSO1404-like"/>
    <property type="match status" value="1"/>
</dbReference>
<comment type="caution">
    <text evidence="10">The sequence shown here is derived from an EMBL/GenBank/DDBJ whole genome shotgun (WGS) entry which is preliminary data.</text>
</comment>
<comment type="cofactor">
    <cofactor evidence="1 9">
        <name>Mg(2+)</name>
        <dbReference type="ChEBI" id="CHEBI:18420"/>
    </cofactor>
</comment>
<dbReference type="Proteomes" id="UP000193346">
    <property type="component" value="Unassembled WGS sequence"/>
</dbReference>
<evidence type="ECO:0000313" key="10">
    <source>
        <dbReference type="EMBL" id="OSI34350.1"/>
    </source>
</evidence>
<evidence type="ECO:0000256" key="3">
    <source>
        <dbReference type="ARBA" id="ARBA00022722"/>
    </source>
</evidence>
<dbReference type="InterPro" id="IPR021127">
    <property type="entry name" value="CRISPR_associated_Cas2"/>
</dbReference>
<evidence type="ECO:0000256" key="6">
    <source>
        <dbReference type="ARBA" id="ARBA00022801"/>
    </source>
</evidence>
<dbReference type="CDD" id="cd09725">
    <property type="entry name" value="Cas2_I_II_III"/>
    <property type="match status" value="1"/>
</dbReference>
<keyword evidence="7 9" id="KW-0460">Magnesium</keyword>
<dbReference type="RefSeq" id="WP_085418488.1">
    <property type="nucleotide sequence ID" value="NZ_CP091509.1"/>
</dbReference>
<sequence length="92" mass="10973">MSKREHYVFAYDISNSRRQYQIRKILKAYTIGHQKSLYECWLTSSEHHNLCLAINKIIRSPDKILTFKMPSADHSKMYGTATRLYYQPFLII</sequence>
<keyword evidence="6 9" id="KW-0378">Hydrolase</keyword>
<dbReference type="EMBL" id="MTAC01000016">
    <property type="protein sequence ID" value="OSI34350.1"/>
    <property type="molecule type" value="Genomic_DNA"/>
</dbReference>
<keyword evidence="8 9" id="KW-0051">Antiviral defense</keyword>
<keyword evidence="4 9" id="KW-0479">Metal-binding</keyword>
<comment type="subunit">
    <text evidence="9">Homodimer, forms a heterotetramer with a Cas1 homodimer.</text>
</comment>
<proteinExistence type="inferred from homology"/>
<dbReference type="Pfam" id="PF09827">
    <property type="entry name" value="CRISPR_Cas2"/>
    <property type="match status" value="1"/>
</dbReference>
<gene>
    <name evidence="9" type="primary">cas2</name>
    <name evidence="10" type="ORF">BV913_07340</name>
</gene>
<evidence type="ECO:0000256" key="4">
    <source>
        <dbReference type="ARBA" id="ARBA00022723"/>
    </source>
</evidence>
<feature type="binding site" evidence="9">
    <location>
        <position position="12"/>
    </location>
    <ligand>
        <name>Mg(2+)</name>
        <dbReference type="ChEBI" id="CHEBI:18420"/>
        <note>catalytic</note>
    </ligand>
</feature>
<dbReference type="HAMAP" id="MF_01471">
    <property type="entry name" value="Cas2"/>
    <property type="match status" value="1"/>
</dbReference>
<reference evidence="10 11" key="1">
    <citation type="submission" date="2017-01" db="EMBL/GenBank/DDBJ databases">
        <authorList>
            <person name="Wolfgang W.J."/>
            <person name="Cole J."/>
            <person name="Wroblewski D."/>
            <person name="Mcginnis J."/>
            <person name="Musser K.A."/>
        </authorList>
    </citation>
    <scope>NUCLEOTIDE SEQUENCE [LARGE SCALE GENOMIC DNA]</scope>
    <source>
        <strain evidence="10 11">93087</strain>
    </source>
</reference>
<evidence type="ECO:0000313" key="11">
    <source>
        <dbReference type="Proteomes" id="UP000193346"/>
    </source>
</evidence>
<accession>A0ABX3WMR6</accession>
<dbReference type="Gene3D" id="3.30.70.240">
    <property type="match status" value="1"/>
</dbReference>
<dbReference type="GO" id="GO:0004519">
    <property type="term" value="F:endonuclease activity"/>
    <property type="evidence" value="ECO:0007669"/>
    <property type="project" value="UniProtKB-KW"/>
</dbReference>
<evidence type="ECO:0000256" key="1">
    <source>
        <dbReference type="ARBA" id="ARBA00001946"/>
    </source>
</evidence>
<evidence type="ECO:0000256" key="8">
    <source>
        <dbReference type="ARBA" id="ARBA00023118"/>
    </source>
</evidence>
<dbReference type="PANTHER" id="PTHR34405">
    <property type="entry name" value="CRISPR-ASSOCIATED ENDORIBONUCLEASE CAS2"/>
    <property type="match status" value="1"/>
</dbReference>
<dbReference type="EC" id="3.1.-.-" evidence="9"/>
<evidence type="ECO:0000256" key="2">
    <source>
        <dbReference type="ARBA" id="ARBA00009959"/>
    </source>
</evidence>
<comment type="similarity">
    <text evidence="2 9">Belongs to the CRISPR-associated endoribonuclease Cas2 protein family.</text>
</comment>
<name>A0ABX3WMR6_9NEIS</name>
<dbReference type="NCBIfam" id="TIGR01573">
    <property type="entry name" value="cas2"/>
    <property type="match status" value="1"/>
</dbReference>
<comment type="function">
    <text evidence="9">CRISPR (clustered regularly interspaced short palindromic repeat), is an adaptive immune system that provides protection against mobile genetic elements (viruses, transposable elements and conjugative plasmids). CRISPR clusters contain sequences complementary to antecedent mobile elements and target invading nucleic acids. CRISPR clusters are transcribed and processed into CRISPR RNA (crRNA). Functions as a ssRNA-specific endoribonuclease. Involved in the integration of spacer DNA into the CRISPR cassette.</text>
</comment>